<proteinExistence type="predicted"/>
<evidence type="ECO:0000313" key="3">
    <source>
        <dbReference type="Proteomes" id="UP000054477"/>
    </source>
</evidence>
<dbReference type="Proteomes" id="UP000054477">
    <property type="component" value="Unassembled WGS sequence"/>
</dbReference>
<reference evidence="3" key="2">
    <citation type="submission" date="2015-01" db="EMBL/GenBank/DDBJ databases">
        <title>Evolutionary Origins and Diversification of the Mycorrhizal Mutualists.</title>
        <authorList>
            <consortium name="DOE Joint Genome Institute"/>
            <consortium name="Mycorrhizal Genomics Consortium"/>
            <person name="Kohler A."/>
            <person name="Kuo A."/>
            <person name="Nagy L.G."/>
            <person name="Floudas D."/>
            <person name="Copeland A."/>
            <person name="Barry K.W."/>
            <person name="Cichocki N."/>
            <person name="Veneault-Fourrey C."/>
            <person name="LaButti K."/>
            <person name="Lindquist E.A."/>
            <person name="Lipzen A."/>
            <person name="Lundell T."/>
            <person name="Morin E."/>
            <person name="Murat C."/>
            <person name="Riley R."/>
            <person name="Ohm R."/>
            <person name="Sun H."/>
            <person name="Tunlid A."/>
            <person name="Henrissat B."/>
            <person name="Grigoriev I.V."/>
            <person name="Hibbett D.S."/>
            <person name="Martin F."/>
        </authorList>
    </citation>
    <scope>NUCLEOTIDE SEQUENCE [LARGE SCALE GENOMIC DNA]</scope>
    <source>
        <strain evidence="3">LaAM-08-1</strain>
    </source>
</reference>
<dbReference type="OrthoDB" id="3062838at2759"/>
<feature type="transmembrane region" description="Helical" evidence="1">
    <location>
        <begin position="285"/>
        <end position="305"/>
    </location>
</feature>
<protein>
    <submittedName>
        <fullName evidence="2">Uncharacterized protein</fullName>
    </submittedName>
</protein>
<name>A0A0C9Y3R6_9AGAR</name>
<dbReference type="HOGENOM" id="CLU_758740_0_0_1"/>
<keyword evidence="1" id="KW-1133">Transmembrane helix</keyword>
<keyword evidence="1" id="KW-0812">Transmembrane</keyword>
<dbReference type="AlphaFoldDB" id="A0A0C9Y3R6"/>
<accession>A0A0C9Y3R6</accession>
<feature type="transmembrane region" description="Helical" evidence="1">
    <location>
        <begin position="194"/>
        <end position="215"/>
    </location>
</feature>
<gene>
    <name evidence="2" type="ORF">K443DRAFT_5895</name>
</gene>
<sequence>MDDSVQDDIEQGSVAEVSQEAVDVHLRPLSDNVQGIHSALQELQSELGHFLTQHLTKITSLRQQVTSDEDVTPKLPHKALVVDEADQKGIAGQSGGNATSWIDHDNLEHTRSSNASSVLYQPPAAAAQSPLIDAHMRHIQTFLQAHMDNVHALQKSFGQPHVAVIAPSKDSAKQRGVITSTNFSGEWDSLSQHFSLSVLTSTFAGALIVVFLSLVRLINISSTQHRTTFSFGMLFGFWALATHLLNIFVAGRGAAICIAPLRVGRQQQPPNPADIGQYLSLSEQLQFAATLLFILPVAVLSFIVFTNLAFPLVFLIFSLVAALVVFGCVYWRVELSLGGLGFIFGHRRWRPSSGLTHSWGSR</sequence>
<dbReference type="EMBL" id="KN838588">
    <property type="protein sequence ID" value="KIK02763.1"/>
    <property type="molecule type" value="Genomic_DNA"/>
</dbReference>
<evidence type="ECO:0000313" key="2">
    <source>
        <dbReference type="EMBL" id="KIK02763.1"/>
    </source>
</evidence>
<keyword evidence="3" id="KW-1185">Reference proteome</keyword>
<keyword evidence="1" id="KW-0472">Membrane</keyword>
<feature type="transmembrane region" description="Helical" evidence="1">
    <location>
        <begin position="227"/>
        <end position="245"/>
    </location>
</feature>
<organism evidence="2 3">
    <name type="scientific">Laccaria amethystina LaAM-08-1</name>
    <dbReference type="NCBI Taxonomy" id="1095629"/>
    <lineage>
        <taxon>Eukaryota</taxon>
        <taxon>Fungi</taxon>
        <taxon>Dikarya</taxon>
        <taxon>Basidiomycota</taxon>
        <taxon>Agaricomycotina</taxon>
        <taxon>Agaricomycetes</taxon>
        <taxon>Agaricomycetidae</taxon>
        <taxon>Agaricales</taxon>
        <taxon>Agaricineae</taxon>
        <taxon>Hydnangiaceae</taxon>
        <taxon>Laccaria</taxon>
    </lineage>
</organism>
<feature type="transmembrane region" description="Helical" evidence="1">
    <location>
        <begin position="312"/>
        <end position="333"/>
    </location>
</feature>
<evidence type="ECO:0000256" key="1">
    <source>
        <dbReference type="SAM" id="Phobius"/>
    </source>
</evidence>
<reference evidence="2 3" key="1">
    <citation type="submission" date="2014-04" db="EMBL/GenBank/DDBJ databases">
        <authorList>
            <consortium name="DOE Joint Genome Institute"/>
            <person name="Kuo A."/>
            <person name="Kohler A."/>
            <person name="Nagy L.G."/>
            <person name="Floudas D."/>
            <person name="Copeland A."/>
            <person name="Barry K.W."/>
            <person name="Cichocki N."/>
            <person name="Veneault-Fourrey C."/>
            <person name="LaButti K."/>
            <person name="Lindquist E.A."/>
            <person name="Lipzen A."/>
            <person name="Lundell T."/>
            <person name="Morin E."/>
            <person name="Murat C."/>
            <person name="Sun H."/>
            <person name="Tunlid A."/>
            <person name="Henrissat B."/>
            <person name="Grigoriev I.V."/>
            <person name="Hibbett D.S."/>
            <person name="Martin F."/>
            <person name="Nordberg H.P."/>
            <person name="Cantor M.N."/>
            <person name="Hua S.X."/>
        </authorList>
    </citation>
    <scope>NUCLEOTIDE SEQUENCE [LARGE SCALE GENOMIC DNA]</scope>
    <source>
        <strain evidence="2 3">LaAM-08-1</strain>
    </source>
</reference>